<protein>
    <submittedName>
        <fullName evidence="1">Uncharacterized protein</fullName>
    </submittedName>
</protein>
<proteinExistence type="predicted"/>
<reference evidence="1" key="2">
    <citation type="journal article" date="2015" name="Fish Shellfish Immunol.">
        <title>Early steps in the European eel (Anguilla anguilla)-Vibrio vulnificus interaction in the gills: Role of the RtxA13 toxin.</title>
        <authorList>
            <person name="Callol A."/>
            <person name="Pajuelo D."/>
            <person name="Ebbesson L."/>
            <person name="Teles M."/>
            <person name="MacKenzie S."/>
            <person name="Amaro C."/>
        </authorList>
    </citation>
    <scope>NUCLEOTIDE SEQUENCE</scope>
</reference>
<accession>A0A0E9PGQ6</accession>
<reference evidence="1" key="1">
    <citation type="submission" date="2014-11" db="EMBL/GenBank/DDBJ databases">
        <authorList>
            <person name="Amaro Gonzalez C."/>
        </authorList>
    </citation>
    <scope>NUCLEOTIDE SEQUENCE</scope>
</reference>
<dbReference type="AlphaFoldDB" id="A0A0E9PGQ6"/>
<dbReference type="EMBL" id="GBXM01105534">
    <property type="protein sequence ID" value="JAH03043.1"/>
    <property type="molecule type" value="Transcribed_RNA"/>
</dbReference>
<organism evidence="1">
    <name type="scientific">Anguilla anguilla</name>
    <name type="common">European freshwater eel</name>
    <name type="synonym">Muraena anguilla</name>
    <dbReference type="NCBI Taxonomy" id="7936"/>
    <lineage>
        <taxon>Eukaryota</taxon>
        <taxon>Metazoa</taxon>
        <taxon>Chordata</taxon>
        <taxon>Craniata</taxon>
        <taxon>Vertebrata</taxon>
        <taxon>Euteleostomi</taxon>
        <taxon>Actinopterygii</taxon>
        <taxon>Neopterygii</taxon>
        <taxon>Teleostei</taxon>
        <taxon>Anguilliformes</taxon>
        <taxon>Anguillidae</taxon>
        <taxon>Anguilla</taxon>
    </lineage>
</organism>
<sequence>MWMCTVQFCCKERCISPTVRLSF</sequence>
<evidence type="ECO:0000313" key="1">
    <source>
        <dbReference type="EMBL" id="JAH03043.1"/>
    </source>
</evidence>
<name>A0A0E9PGQ6_ANGAN</name>